<keyword evidence="8" id="KW-0863">Zinc-finger</keyword>
<gene>
    <name evidence="18" type="primary">uvrA</name>
    <name evidence="18" type="ORF">BN1224_DC9_AN_00110</name>
</gene>
<dbReference type="CDD" id="cd03271">
    <property type="entry name" value="ABC_UvrA_II"/>
    <property type="match status" value="1"/>
</dbReference>
<evidence type="ECO:0000256" key="2">
    <source>
        <dbReference type="ARBA" id="ARBA00022490"/>
    </source>
</evidence>
<organism evidence="18">
    <name type="scientific">Chlamydia pneumoniae</name>
    <name type="common">Chlamydophila pneumoniae</name>
    <dbReference type="NCBI Taxonomy" id="83558"/>
    <lineage>
        <taxon>Bacteria</taxon>
        <taxon>Pseudomonadati</taxon>
        <taxon>Chlamydiota</taxon>
        <taxon>Chlamydiia</taxon>
        <taxon>Chlamydiales</taxon>
        <taxon>Chlamydiaceae</taxon>
        <taxon>Chlamydia/Chlamydophila group</taxon>
        <taxon>Chlamydia</taxon>
    </lineage>
</organism>
<dbReference type="InterPro" id="IPR003439">
    <property type="entry name" value="ABC_transporter-like_ATP-bd"/>
</dbReference>
<keyword evidence="10" id="KW-0067">ATP-binding</keyword>
<keyword evidence="7" id="KW-0228">DNA excision</keyword>
<evidence type="ECO:0000256" key="10">
    <source>
        <dbReference type="ARBA" id="ARBA00022840"/>
    </source>
</evidence>
<dbReference type="EMBL" id="LN847022">
    <property type="protein sequence ID" value="CRI42224.1"/>
    <property type="molecule type" value="Genomic_DNA"/>
</dbReference>
<feature type="domain" description="ABC transporter" evidence="17">
    <location>
        <begin position="600"/>
        <end position="915"/>
    </location>
</feature>
<evidence type="ECO:0000256" key="13">
    <source>
        <dbReference type="ARBA" id="ARBA00023204"/>
    </source>
</evidence>
<keyword evidence="12" id="KW-0238">DNA-binding</keyword>
<dbReference type="GO" id="GO:0005737">
    <property type="term" value="C:cytoplasm"/>
    <property type="evidence" value="ECO:0007669"/>
    <property type="project" value="UniProtKB-SubCell"/>
</dbReference>
<proteinExistence type="inferred from homology"/>
<keyword evidence="13" id="KW-0234">DNA repair</keyword>
<dbReference type="GO" id="GO:0004518">
    <property type="term" value="F:nuclease activity"/>
    <property type="evidence" value="ECO:0007669"/>
    <property type="project" value="UniProtKB-KW"/>
</dbReference>
<dbReference type="InterPro" id="IPR041552">
    <property type="entry name" value="UvrA_DNA-bd"/>
</dbReference>
<evidence type="ECO:0000256" key="9">
    <source>
        <dbReference type="ARBA" id="ARBA00022833"/>
    </source>
</evidence>
<evidence type="ECO:0000313" key="18">
    <source>
        <dbReference type="EMBL" id="CRI42224.1"/>
    </source>
</evidence>
<keyword evidence="3" id="KW-0479">Metal-binding</keyword>
<dbReference type="GO" id="GO:0008270">
    <property type="term" value="F:zinc ion binding"/>
    <property type="evidence" value="ECO:0007669"/>
    <property type="project" value="UniProtKB-KW"/>
</dbReference>
<sequence>MLREFFMKSLPVYVSGIKVRNLKNVSIHFNSEEIVLLTGVSGSGKSSIAFDTLYAAGRKRYISTLPTFFATTITTLPNPKVEEIHGLSPTIAIKQNHFSHYSHATVGSTTELFSHLALLFTLEGQARDPKTKEVLDLYSKEKVLSTIMELSEGVQISILAPLLRKDIAAIHEYAQQGFTKVRCNGTIHPIYSFLTSGIPEDCSVDIVIDTLIKSENNIARLKVSLFTALEFGEGHCSVLSDEELMTFSTKQQIDDVTYTPLTQQLFSPHALESRCSLCQGSGIFISIDNPLLIDENLSIKENCCSFAGNCSSYLYHTIYQALADALNFNLETPWKDLSPEIQNIFLRGKNNLVLPVRLFDQTLGKKNLTYKVWRGVLNDIGDKLRYTTKPSRYLSKGMSAHSCSLCKGTGLGDYASVATWEGKTFTEFQQMSLNNWHVFFSKVKSPSLSIQEILQGLKQRLSFLIDLGLGYLTPNRALATLSGGEQERTAIAKHLGGELFGITYILDEPSIGLHPQDTEKLIGVIKKLRDQGNTVILVEHEERMISLADRIIDIGPGAGIFGGEVLFNGKPEDFLMNSSSLTAKYLRQELTIPIPESREAPTSWLLLTEATIHNLKNLSIRLPLARLIGVTGVSGSGKSSLINNTLVPAIESFLKQENPKNLHFEGGCIGRLIHITRDLPGRSQRSIPLTYIKAFDDIRELFASQPRSLRQGLTKAHFSFNQPQGACIQCQGLGTMTISDDDTPIPCSECQGKRYHSEVLEILYEGKNIADILDMTAYEAEKFFISHPKIHEKIHALCSLRLDYLPLGRPLSTLSGGEIQRLKLAYELLFASPKQTLYVLDEPTTGLHTHDIQALIEVLLSLTYLGHTVLVIEHNMHVVKVCDYVLELGPEGGDLGGYLLASCTPKDLIQLNTPTAKALAPYIEGSLDIPVVKSEPPSSPKSCDILIKDAYQNNLKHIDLALPRNSLIAIAGPGASGKHSLVFDILYASGNIAYAELFPPYIRQGLLKETPLPSVGEVKGLSPVISVRKCSSSNRSYHTIASALGLSNGLEKLFAILGEPFSPLTEEKLSKTTPQTIIDSLLKSYKDDYVTITSPIPLGTDLEIFLQEKQKEGFIKLYSEGNLYDLDETLPLNLIEPAIVIQHTKVSPKNSSSLLSAISVAFSLSSEIWIYISQKKQRKLSYSLGWKDKKGRLYPEITHQLLSSDHPEGRCLTCGGRGEILKISLEEHKEKIAHYTPLEFFSLFFPKSSMKPVQKLLKDENASKPLKLLTTKEFLNFCRGSSEFPGMNALLMEQLDTESDSPLIKPLLALTSCPACKGSGLNDYANYVRINNTSLLDIYQEDATFLESFLNTIGTDDTRSIIQDLMNRLTFISKVGLSYITLGQRQDTLSDGENYRLHLAKKISTNLTNIVYLFEEPLSGLHPQDLPTIVQLLKELVANNNTVIATDRSCSLIPHADHAIFLGPGSGPQGGFLMDSDTEVCPSVDLHANVPQTEVCPKAPLSISKANHTRGSDRTLKVNLSIHHIQNLKVSAPLHALVAIGGVSGSGKTSLLLEGFKKQAELLIAKGTTTFSDLVVIDSHPIASSQRSDISTYFDIAPSLRAFYASLTQAKALNISSTMFSTNTKQGQCSDCQGLGYQWIDRAFYALEKRPCPTCSGFRIQPLAQEVLYEGKHFGELLHTPIETVALRFPFIKKIQKPLKALLDIGLGYLPIGQKLSSLSVSEKTALKTAYFLYQTPETPTLFLIDELFSSLDPIKKQHLPEKLRSLINSGHSVIYIDHDVKLLKSADYLIEIGPGSGKQGGKLLFSGSPKDIYASKDSLLKKYICNEELDS</sequence>
<dbReference type="InterPro" id="IPR013815">
    <property type="entry name" value="ATP_grasp_subdomain_1"/>
</dbReference>
<dbReference type="Gene3D" id="3.30.1490.20">
    <property type="entry name" value="ATP-grasp fold, A domain"/>
    <property type="match status" value="1"/>
</dbReference>
<dbReference type="InterPro" id="IPR027417">
    <property type="entry name" value="P-loop_NTPase"/>
</dbReference>
<evidence type="ECO:0000256" key="15">
    <source>
        <dbReference type="ARBA" id="ARBA00039316"/>
    </source>
</evidence>
<dbReference type="PANTHER" id="PTHR43152:SF3">
    <property type="entry name" value="UVRABC SYSTEM PROTEIN A"/>
    <property type="match status" value="1"/>
</dbReference>
<dbReference type="PANTHER" id="PTHR43152">
    <property type="entry name" value="UVRABC SYSTEM PROTEIN A"/>
    <property type="match status" value="1"/>
</dbReference>
<comment type="subcellular location">
    <subcellularLocation>
        <location evidence="1">Cytoplasm</location>
    </subcellularLocation>
</comment>
<evidence type="ECO:0000256" key="14">
    <source>
        <dbReference type="ARBA" id="ARBA00038000"/>
    </source>
</evidence>
<dbReference type="InterPro" id="IPR041102">
    <property type="entry name" value="UvrA_inter"/>
</dbReference>
<comment type="similarity">
    <text evidence="14">Belongs to the ABC transporter superfamily. UvrA family.</text>
</comment>
<dbReference type="GO" id="GO:0005524">
    <property type="term" value="F:ATP binding"/>
    <property type="evidence" value="ECO:0007669"/>
    <property type="project" value="UniProtKB-KW"/>
</dbReference>
<evidence type="ECO:0000256" key="6">
    <source>
        <dbReference type="ARBA" id="ARBA00022763"/>
    </source>
</evidence>
<evidence type="ECO:0000256" key="8">
    <source>
        <dbReference type="ARBA" id="ARBA00022771"/>
    </source>
</evidence>
<dbReference type="GO" id="GO:0003677">
    <property type="term" value="F:DNA binding"/>
    <property type="evidence" value="ECO:0007669"/>
    <property type="project" value="UniProtKB-KW"/>
</dbReference>
<dbReference type="Pfam" id="PF17760">
    <property type="entry name" value="UvrA_inter"/>
    <property type="match status" value="2"/>
</dbReference>
<keyword evidence="5" id="KW-0547">Nucleotide-binding</keyword>
<dbReference type="GO" id="GO:0016887">
    <property type="term" value="F:ATP hydrolysis activity"/>
    <property type="evidence" value="ECO:0007669"/>
    <property type="project" value="InterPro"/>
</dbReference>
<dbReference type="Gene3D" id="3.40.50.300">
    <property type="entry name" value="P-loop containing nucleotide triphosphate hydrolases"/>
    <property type="match status" value="5"/>
</dbReference>
<dbReference type="InterPro" id="IPR004602">
    <property type="entry name" value="UvrA"/>
</dbReference>
<dbReference type="GO" id="GO:0009380">
    <property type="term" value="C:excinuclease repair complex"/>
    <property type="evidence" value="ECO:0007669"/>
    <property type="project" value="InterPro"/>
</dbReference>
<dbReference type="NCBIfam" id="NF001885">
    <property type="entry name" value="PRK00635.1"/>
    <property type="match status" value="1"/>
</dbReference>
<dbReference type="CDD" id="cd03238">
    <property type="entry name" value="ABC_UvrA"/>
    <property type="match status" value="1"/>
</dbReference>
<evidence type="ECO:0000256" key="12">
    <source>
        <dbReference type="ARBA" id="ARBA00023125"/>
    </source>
</evidence>
<keyword evidence="2" id="KW-0963">Cytoplasm</keyword>
<dbReference type="PROSITE" id="PS50893">
    <property type="entry name" value="ABC_TRANSPORTER_2"/>
    <property type="match status" value="1"/>
</dbReference>
<dbReference type="SUPFAM" id="SSF52540">
    <property type="entry name" value="P-loop containing nucleoside triphosphate hydrolases"/>
    <property type="match status" value="4"/>
</dbReference>
<evidence type="ECO:0000256" key="16">
    <source>
        <dbReference type="ARBA" id="ARBA00042156"/>
    </source>
</evidence>
<dbReference type="Gene3D" id="1.10.8.280">
    <property type="entry name" value="ABC transporter ATPase domain-like"/>
    <property type="match status" value="1"/>
</dbReference>
<dbReference type="Pfam" id="PF17755">
    <property type="entry name" value="UvrA_DNA-bind"/>
    <property type="match status" value="1"/>
</dbReference>
<evidence type="ECO:0000256" key="11">
    <source>
        <dbReference type="ARBA" id="ARBA00022881"/>
    </source>
</evidence>
<evidence type="ECO:0000259" key="17">
    <source>
        <dbReference type="PROSITE" id="PS50893"/>
    </source>
</evidence>
<evidence type="ECO:0000256" key="3">
    <source>
        <dbReference type="ARBA" id="ARBA00022723"/>
    </source>
</evidence>
<dbReference type="Gene3D" id="1.20.1580.10">
    <property type="entry name" value="ABC transporter ATPase like domain"/>
    <property type="match status" value="3"/>
</dbReference>
<keyword evidence="4" id="KW-0677">Repeat</keyword>
<evidence type="ECO:0000256" key="1">
    <source>
        <dbReference type="ARBA" id="ARBA00004496"/>
    </source>
</evidence>
<keyword evidence="9" id="KW-0862">Zinc</keyword>
<accession>A0A0F7WV38</accession>
<reference evidence="18" key="1">
    <citation type="submission" date="2015-05" db="EMBL/GenBank/DDBJ databases">
        <authorList>
            <person name="Rattei Thomas"/>
        </authorList>
    </citation>
    <scope>NUCLEOTIDE SEQUENCE</scope>
    <source>
        <strain evidence="18">DC9</strain>
    </source>
</reference>
<evidence type="ECO:0000256" key="4">
    <source>
        <dbReference type="ARBA" id="ARBA00022737"/>
    </source>
</evidence>
<keyword evidence="6" id="KW-0227">DNA damage</keyword>
<dbReference type="Gene3D" id="3.30.190.20">
    <property type="match status" value="1"/>
</dbReference>
<name>A0A0F7WV38_CHLPN</name>
<dbReference type="NCBIfam" id="TIGR00630">
    <property type="entry name" value="uvra"/>
    <property type="match status" value="1"/>
</dbReference>
<keyword evidence="11" id="KW-0267">Excision nuclease</keyword>
<dbReference type="GO" id="GO:0006289">
    <property type="term" value="P:nucleotide-excision repair"/>
    <property type="evidence" value="ECO:0007669"/>
    <property type="project" value="InterPro"/>
</dbReference>
<evidence type="ECO:0000256" key="5">
    <source>
        <dbReference type="ARBA" id="ARBA00022741"/>
    </source>
</evidence>
<evidence type="ECO:0000256" key="7">
    <source>
        <dbReference type="ARBA" id="ARBA00022769"/>
    </source>
</evidence>
<protein>
    <recommendedName>
        <fullName evidence="15">UvrABC system protein A</fullName>
    </recommendedName>
    <alternativeName>
        <fullName evidence="16">Excinuclease ABC subunit A</fullName>
    </alternativeName>
</protein>